<gene>
    <name evidence="2" type="ORF">H9Q79_05960</name>
</gene>
<keyword evidence="1" id="KW-0732">Signal</keyword>
<evidence type="ECO:0000256" key="1">
    <source>
        <dbReference type="SAM" id="SignalP"/>
    </source>
</evidence>
<evidence type="ECO:0000313" key="3">
    <source>
        <dbReference type="Proteomes" id="UP000515860"/>
    </source>
</evidence>
<evidence type="ECO:0000313" key="2">
    <source>
        <dbReference type="EMBL" id="QNM09829.1"/>
    </source>
</evidence>
<protein>
    <submittedName>
        <fullName evidence="2">Uncharacterized protein</fullName>
    </submittedName>
</protein>
<dbReference type="Proteomes" id="UP000515860">
    <property type="component" value="Chromosome"/>
</dbReference>
<dbReference type="KEGG" id="whj:H9Q79_05960"/>
<keyword evidence="3" id="KW-1185">Reference proteome</keyword>
<accession>A0A7G9GG97</accession>
<feature type="chain" id="PRO_5038405033" evidence="1">
    <location>
        <begin position="21"/>
        <end position="165"/>
    </location>
</feature>
<dbReference type="RefSeq" id="WP_147371424.1">
    <property type="nucleotide sequence ID" value="NZ_CP060635.1"/>
</dbReference>
<sequence length="165" mass="17144">MKRIISKKGMVGVLTASAIAATMAGSYAIWDTLESTGTATLTLEKPVVAETALDANFAIDGTRKLGETGTYKNTVTFTVADAKDLTKLQASFVPIIKDASSQDCTSQFTIKISEGSTELTSNTDTSVDASNTYTIEVTPTEAAASLAGTALTVEVKGTLSEKSTS</sequence>
<dbReference type="EMBL" id="CP060635">
    <property type="protein sequence ID" value="QNM09829.1"/>
    <property type="molecule type" value="Genomic_DNA"/>
</dbReference>
<proteinExistence type="predicted"/>
<dbReference type="AlphaFoldDB" id="A0A7G9GG97"/>
<name>A0A7G9GG97_9FIRM</name>
<organism evidence="2 3">
    <name type="scientific">Wansuia hejianensis</name>
    <dbReference type="NCBI Taxonomy" id="2763667"/>
    <lineage>
        <taxon>Bacteria</taxon>
        <taxon>Bacillati</taxon>
        <taxon>Bacillota</taxon>
        <taxon>Clostridia</taxon>
        <taxon>Lachnospirales</taxon>
        <taxon>Lachnospiraceae</taxon>
        <taxon>Wansuia</taxon>
    </lineage>
</organism>
<reference evidence="2 3" key="1">
    <citation type="submission" date="2020-08" db="EMBL/GenBank/DDBJ databases">
        <authorList>
            <person name="Liu C."/>
            <person name="Sun Q."/>
        </authorList>
    </citation>
    <scope>NUCLEOTIDE SEQUENCE [LARGE SCALE GENOMIC DNA]</scope>
    <source>
        <strain evidence="2 3">NSJ-29</strain>
    </source>
</reference>
<feature type="signal peptide" evidence="1">
    <location>
        <begin position="1"/>
        <end position="20"/>
    </location>
</feature>